<dbReference type="InterPro" id="IPR052440">
    <property type="entry name" value="Trans_Reg/Chrom_Remod"/>
</dbReference>
<feature type="region of interest" description="Disordered" evidence="5">
    <location>
        <begin position="160"/>
        <end position="204"/>
    </location>
</feature>
<feature type="compositionally biased region" description="Low complexity" evidence="5">
    <location>
        <begin position="621"/>
        <end position="632"/>
    </location>
</feature>
<feature type="region of interest" description="Disordered" evidence="5">
    <location>
        <begin position="245"/>
        <end position="642"/>
    </location>
</feature>
<name>A0ABM3N741_GALME</name>
<keyword evidence="7" id="KW-1185">Reference proteome</keyword>
<feature type="compositionally biased region" description="Pro residues" evidence="5">
    <location>
        <begin position="317"/>
        <end position="338"/>
    </location>
</feature>
<dbReference type="PANTHER" id="PTHR14955:SF4">
    <property type="entry name" value="PHD-TYPE DOMAIN-CONTAINING PROTEIN"/>
    <property type="match status" value="1"/>
</dbReference>
<feature type="compositionally biased region" description="Basic and acidic residues" evidence="5">
    <location>
        <begin position="600"/>
        <end position="619"/>
    </location>
</feature>
<feature type="compositionally biased region" description="Low complexity" evidence="5">
    <location>
        <begin position="160"/>
        <end position="171"/>
    </location>
</feature>
<feature type="compositionally biased region" description="Pro residues" evidence="5">
    <location>
        <begin position="50"/>
        <end position="67"/>
    </location>
</feature>
<dbReference type="Gene3D" id="3.30.40.10">
    <property type="entry name" value="Zinc/RING finger domain, C3HC4 (zinc finger)"/>
    <property type="match status" value="1"/>
</dbReference>
<feature type="region of interest" description="Disordered" evidence="5">
    <location>
        <begin position="1"/>
        <end position="21"/>
    </location>
</feature>
<keyword evidence="4" id="KW-0862">Zinc</keyword>
<keyword evidence="1" id="KW-0597">Phosphoprotein</keyword>
<dbReference type="InterPro" id="IPR013083">
    <property type="entry name" value="Znf_RING/FYVE/PHD"/>
</dbReference>
<protein>
    <submittedName>
        <fullName evidence="8">Ras-associated and pleckstrin homology domains-containing protein 1-like isoform X1</fullName>
    </submittedName>
</protein>
<reference evidence="8" key="1">
    <citation type="submission" date="2025-08" db="UniProtKB">
        <authorList>
            <consortium name="RefSeq"/>
        </authorList>
    </citation>
    <scope>IDENTIFICATION</scope>
    <source>
        <tissue evidence="8">Whole larvae</tissue>
    </source>
</reference>
<dbReference type="GeneID" id="113516414"/>
<evidence type="ECO:0000256" key="4">
    <source>
        <dbReference type="ARBA" id="ARBA00022833"/>
    </source>
</evidence>
<feature type="compositionally biased region" description="Low complexity" evidence="5">
    <location>
        <begin position="286"/>
        <end position="316"/>
    </location>
</feature>
<dbReference type="PANTHER" id="PTHR14955">
    <property type="entry name" value="RETINOIC ACID INDUCED 1/TRANSCRIPTION FACTOR 20"/>
    <property type="match status" value="1"/>
</dbReference>
<feature type="domain" description="PHD-type" evidence="6">
    <location>
        <begin position="729"/>
        <end position="838"/>
    </location>
</feature>
<accession>A0ABM3N741</accession>
<gene>
    <name evidence="8" type="primary">LOC113516414</name>
</gene>
<feature type="compositionally biased region" description="Polar residues" evidence="5">
    <location>
        <begin position="543"/>
        <end position="562"/>
    </location>
</feature>
<evidence type="ECO:0000259" key="6">
    <source>
        <dbReference type="PROSITE" id="PS51805"/>
    </source>
</evidence>
<feature type="compositionally biased region" description="Polar residues" evidence="5">
    <location>
        <begin position="1"/>
        <end position="16"/>
    </location>
</feature>
<proteinExistence type="predicted"/>
<keyword evidence="2" id="KW-0479">Metal-binding</keyword>
<sequence>MSGGSQHNPNGRQSQLGPGWSPLQLQVANFLARAPQAHMASDRGVTWHTPTPPPHMYHVPAPSPPDPLQGLLQLQAMKNAAGNSVFRHTATPPELYRHTPTPPDKHLLRHTPSPGDVKAGAALPPGDLYPHLGPGREKLRPEELLSYARVGVDLSLAGRASAGANGSASSPSPAPAPAPASTTVPPGAPAAPPAHPPSPALSVRDAPTINSLIARAQPHARHAHARVDALLERLVPSPVSPHSVIVHSRAAPTPSPPSSNEDSTDSCGAPPGSKRKRKPERTLRVPTAPLITPAVTVPTAPASVPASAPSPSIIAPAPAPAASPPPVARLVPPEPPTKPLENGDAPHAQHNGPERSPTPPPASQPQPHPPQEEHSENQQPDRPPSRRKTRSGSAETIDDIAAMIASTTRSEAPAPPALPPEAPVTPVMEMDVPGTIDKLKSVLASPEPAKPETEPEVRKSPAKSEEKPSETPLVEAAAAPRRRSARTSNSESTNVPVESPSEAKPAEPETSGARSAEPTAASFVEVENQLEKMFAGLEEGPASNENNGTESAPDSSRKPQTTKARKRRKSAPTKGDRKASRRSSRASTGENGPRRKLPRKKVDSGKGKKNKEAPVKDAYDSGSNASSSRSRGPYIQIRGPRDSPLSVSVINAWTGEEEGEAGAGGGRRKADEFRNGLRGRGLHASTLGLRYDAATADRTWLCAFCERGPHAAAPHLSPHHPLGDLFGPYPLDTDCDEYRELEEATRRKYAGCTEVWFHEACGVWAPGLVAAGARLWGLAAAVWAARGARCALCGRAGAALACAARACRARAHVPCAATPAASWRLDHARFRALCPRHAAASV</sequence>
<feature type="compositionally biased region" description="Pro residues" evidence="5">
    <location>
        <begin position="186"/>
        <end position="199"/>
    </location>
</feature>
<evidence type="ECO:0000313" key="8">
    <source>
        <dbReference type="RefSeq" id="XP_052759409.1"/>
    </source>
</evidence>
<keyword evidence="3" id="KW-0863">Zinc-finger</keyword>
<dbReference type="RefSeq" id="XP_052759409.1">
    <property type="nucleotide sequence ID" value="XM_052903449.1"/>
</dbReference>
<feature type="compositionally biased region" description="Pro residues" evidence="5">
    <location>
        <begin position="356"/>
        <end position="369"/>
    </location>
</feature>
<organism evidence="7 8">
    <name type="scientific">Galleria mellonella</name>
    <name type="common">Greater wax moth</name>
    <dbReference type="NCBI Taxonomy" id="7137"/>
    <lineage>
        <taxon>Eukaryota</taxon>
        <taxon>Metazoa</taxon>
        <taxon>Ecdysozoa</taxon>
        <taxon>Arthropoda</taxon>
        <taxon>Hexapoda</taxon>
        <taxon>Insecta</taxon>
        <taxon>Pterygota</taxon>
        <taxon>Neoptera</taxon>
        <taxon>Endopterygota</taxon>
        <taxon>Lepidoptera</taxon>
        <taxon>Glossata</taxon>
        <taxon>Ditrysia</taxon>
        <taxon>Pyraloidea</taxon>
        <taxon>Pyralidae</taxon>
        <taxon>Galleriinae</taxon>
        <taxon>Galleria</taxon>
    </lineage>
</organism>
<evidence type="ECO:0000256" key="5">
    <source>
        <dbReference type="SAM" id="MobiDB-lite"/>
    </source>
</evidence>
<evidence type="ECO:0000256" key="2">
    <source>
        <dbReference type="ARBA" id="ARBA00022723"/>
    </source>
</evidence>
<feature type="compositionally biased region" description="Pro residues" evidence="5">
    <location>
        <begin position="413"/>
        <end position="423"/>
    </location>
</feature>
<feature type="region of interest" description="Disordered" evidence="5">
    <location>
        <begin position="41"/>
        <end position="68"/>
    </location>
</feature>
<dbReference type="PROSITE" id="PS51805">
    <property type="entry name" value="EPHD"/>
    <property type="match status" value="1"/>
</dbReference>
<feature type="compositionally biased region" description="Basic and acidic residues" evidence="5">
    <location>
        <begin position="449"/>
        <end position="469"/>
    </location>
</feature>
<dbReference type="InterPro" id="IPR034732">
    <property type="entry name" value="EPHD"/>
</dbReference>
<evidence type="ECO:0000256" key="1">
    <source>
        <dbReference type="ARBA" id="ARBA00022553"/>
    </source>
</evidence>
<evidence type="ECO:0000256" key="3">
    <source>
        <dbReference type="ARBA" id="ARBA00022771"/>
    </source>
</evidence>
<dbReference type="Pfam" id="PF13771">
    <property type="entry name" value="zf-HC5HC2H"/>
    <property type="match status" value="1"/>
</dbReference>
<dbReference type="Proteomes" id="UP001652740">
    <property type="component" value="Unplaced"/>
</dbReference>
<evidence type="ECO:0000313" key="7">
    <source>
        <dbReference type="Proteomes" id="UP001652740"/>
    </source>
</evidence>